<evidence type="ECO:0000256" key="6">
    <source>
        <dbReference type="ARBA" id="ARBA00040885"/>
    </source>
</evidence>
<dbReference type="PANTHER" id="PTHR30346">
    <property type="entry name" value="TRANSCRIPTIONAL DUAL REGULATOR HCAR-RELATED"/>
    <property type="match status" value="1"/>
</dbReference>
<dbReference type="AlphaFoldDB" id="A0A132MND3"/>
<dbReference type="EMBL" id="JYIK01001062">
    <property type="protein sequence ID" value="KWX07326.1"/>
    <property type="molecule type" value="Genomic_DNA"/>
</dbReference>
<evidence type="ECO:0000313" key="11">
    <source>
        <dbReference type="Proteomes" id="UP000070188"/>
    </source>
</evidence>
<dbReference type="InterPro" id="IPR005119">
    <property type="entry name" value="LysR_subst-bd"/>
</dbReference>
<name>A0A132MND3_9ACTN</name>
<dbReference type="CDD" id="cd08411">
    <property type="entry name" value="PBP2_OxyR"/>
    <property type="match status" value="1"/>
</dbReference>
<dbReference type="SUPFAM" id="SSF53850">
    <property type="entry name" value="Periplasmic binding protein-like II"/>
    <property type="match status" value="1"/>
</dbReference>
<comment type="caution">
    <text evidence="8">The sequence shown here is derived from an EMBL/GenBank/DDBJ whole genome shotgun (WGS) entry which is preliminary data.</text>
</comment>
<protein>
    <recommendedName>
        <fullName evidence="6">Probable hydrogen peroxide-inducible genes activator</fullName>
    </recommendedName>
</protein>
<evidence type="ECO:0000256" key="5">
    <source>
        <dbReference type="ARBA" id="ARBA00023163"/>
    </source>
</evidence>
<keyword evidence="4" id="KW-0010">Activator</keyword>
<evidence type="ECO:0000256" key="1">
    <source>
        <dbReference type="ARBA" id="ARBA00009437"/>
    </source>
</evidence>
<dbReference type="PROSITE" id="PS50931">
    <property type="entry name" value="HTH_LYSR"/>
    <property type="match status" value="1"/>
</dbReference>
<dbReference type="Proteomes" id="UP000070659">
    <property type="component" value="Unassembled WGS sequence"/>
</dbReference>
<dbReference type="SUPFAM" id="SSF46785">
    <property type="entry name" value="Winged helix' DNA-binding domain"/>
    <property type="match status" value="1"/>
</dbReference>
<organism evidence="8 11">
    <name type="scientific">Carbonactinospora thermoautotrophica</name>
    <dbReference type="NCBI Taxonomy" id="1469144"/>
    <lineage>
        <taxon>Bacteria</taxon>
        <taxon>Bacillati</taxon>
        <taxon>Actinomycetota</taxon>
        <taxon>Actinomycetes</taxon>
        <taxon>Kitasatosporales</taxon>
        <taxon>Carbonactinosporaceae</taxon>
        <taxon>Carbonactinospora</taxon>
    </lineage>
</organism>
<evidence type="ECO:0000256" key="4">
    <source>
        <dbReference type="ARBA" id="ARBA00023159"/>
    </source>
</evidence>
<evidence type="ECO:0000256" key="3">
    <source>
        <dbReference type="ARBA" id="ARBA00023125"/>
    </source>
</evidence>
<reference evidence="8" key="3">
    <citation type="submission" date="2015-04" db="EMBL/GenBank/DDBJ databases">
        <title>Physiological reanalysis, assessment of diazotrophy, and genome sequences of multiple isolates of Streptomyces thermoautotrophicus.</title>
        <authorList>
            <person name="MacKellar D.C."/>
            <person name="Lieber L."/>
            <person name="Norman J."/>
            <person name="Bolger A."/>
            <person name="Tobin C."/>
            <person name="Murray J.W."/>
            <person name="Woodward J."/>
            <person name="Friesen M."/>
            <person name="Prell J."/>
        </authorList>
    </citation>
    <scope>NUCLEOTIDE SEQUENCE [LARGE SCALE GENOMIC DNA]</scope>
    <source>
        <strain evidence="8">H1</strain>
    </source>
</reference>
<evidence type="ECO:0000259" key="7">
    <source>
        <dbReference type="PROSITE" id="PS50931"/>
    </source>
</evidence>
<evidence type="ECO:0000313" key="13">
    <source>
        <dbReference type="Proteomes" id="UP000070659"/>
    </source>
</evidence>
<reference evidence="11" key="4">
    <citation type="submission" date="2015-04" db="EMBL/GenBank/DDBJ databases">
        <title>Physiological reanalysis, assessment of diazotrophy, and genome sequences of multiple isolates of Streptomyces thermoautotrophicus.</title>
        <authorList>
            <person name="MacKellar D.C."/>
            <person name="Lieber L."/>
            <person name="Norman J."/>
            <person name="Bolger A."/>
            <person name="Tobin C."/>
            <person name="Murray J.W."/>
            <person name="Chang R."/>
            <person name="Ford T."/>
            <person name="Nguyen P.Q."/>
            <person name="Woodward J."/>
            <person name="Permingeat H."/>
            <person name="Joshi N.S."/>
            <person name="Silver P.A."/>
            <person name="Usadel B."/>
            <person name="Rutherford A.W."/>
            <person name="Friesen M."/>
            <person name="Prell J."/>
        </authorList>
    </citation>
    <scope>NUCLEOTIDE SEQUENCE [LARGE SCALE GENOMIC DNA]</scope>
    <source>
        <strain evidence="11">H1</strain>
    </source>
</reference>
<dbReference type="GO" id="GO:0032993">
    <property type="term" value="C:protein-DNA complex"/>
    <property type="evidence" value="ECO:0007669"/>
    <property type="project" value="TreeGrafter"/>
</dbReference>
<dbReference type="Proteomes" id="UP000070598">
    <property type="component" value="Unassembled WGS sequence"/>
</dbReference>
<reference evidence="12" key="2">
    <citation type="submission" date="2015-02" db="EMBL/GenBank/DDBJ databases">
        <title>Physiological reanalysis, assessment of diazotrophy, and genome sequences of multiple isolates of Streptomyces thermoautotrophicus.</title>
        <authorList>
            <person name="MacKellar D.C."/>
            <person name="Lieber L."/>
            <person name="Norman J."/>
            <person name="Bolger A."/>
            <person name="Tobin C."/>
            <person name="Murray J.W."/>
            <person name="Friesen M."/>
            <person name="Prell J."/>
        </authorList>
    </citation>
    <scope>NUCLEOTIDE SEQUENCE [LARGE SCALE GENOMIC DNA]</scope>
    <source>
        <strain evidence="12">UBT1</strain>
    </source>
</reference>
<dbReference type="EMBL" id="LAXD01000001">
    <property type="protein sequence ID" value="KWW99229.1"/>
    <property type="molecule type" value="Genomic_DNA"/>
</dbReference>
<dbReference type="PANTHER" id="PTHR30346:SF26">
    <property type="entry name" value="HYDROGEN PEROXIDE-INDUCIBLE GENES ACTIVATOR"/>
    <property type="match status" value="1"/>
</dbReference>
<evidence type="ECO:0000313" key="10">
    <source>
        <dbReference type="EMBL" id="KWX07326.1"/>
    </source>
</evidence>
<dbReference type="OrthoDB" id="9775392at2"/>
<dbReference type="STRING" id="1469144.LI90_863"/>
<reference evidence="9 13" key="1">
    <citation type="submission" date="2015-02" db="EMBL/GenBank/DDBJ databases">
        <title>Physiological reanalysis, assessment of diazotrophy, and genome sequences of multiple isolates of Streptomyces thermoautotrophicus.</title>
        <authorList>
            <person name="MacKellar D.C."/>
            <person name="Lieber L."/>
            <person name="Norman J."/>
            <person name="Bolger A."/>
            <person name="Tobin C."/>
            <person name="Murray J.W."/>
            <person name="Prell J."/>
        </authorList>
    </citation>
    <scope>NUCLEOTIDE SEQUENCE [LARGE SCALE GENOMIC DNA]</scope>
    <source>
        <strain evidence="9 13">UBT1</strain>
    </source>
</reference>
<evidence type="ECO:0000313" key="12">
    <source>
        <dbReference type="Proteomes" id="UP000070598"/>
    </source>
</evidence>
<keyword evidence="5" id="KW-0804">Transcription</keyword>
<dbReference type="InterPro" id="IPR036390">
    <property type="entry name" value="WH_DNA-bd_sf"/>
</dbReference>
<comment type="similarity">
    <text evidence="1">Belongs to the LysR transcriptional regulatory family.</text>
</comment>
<dbReference type="FunFam" id="1.10.10.10:FF:000001">
    <property type="entry name" value="LysR family transcriptional regulator"/>
    <property type="match status" value="1"/>
</dbReference>
<dbReference type="GO" id="GO:0003677">
    <property type="term" value="F:DNA binding"/>
    <property type="evidence" value="ECO:0007669"/>
    <property type="project" value="UniProtKB-KW"/>
</dbReference>
<dbReference type="Pfam" id="PF00126">
    <property type="entry name" value="HTH_1"/>
    <property type="match status" value="1"/>
</dbReference>
<keyword evidence="2" id="KW-0805">Transcription regulation</keyword>
<keyword evidence="11" id="KW-1185">Reference proteome</keyword>
<evidence type="ECO:0000256" key="2">
    <source>
        <dbReference type="ARBA" id="ARBA00023015"/>
    </source>
</evidence>
<keyword evidence="3" id="KW-0238">DNA-binding</keyword>
<dbReference type="Gene3D" id="1.10.10.10">
    <property type="entry name" value="Winged helix-like DNA-binding domain superfamily/Winged helix DNA-binding domain"/>
    <property type="match status" value="1"/>
</dbReference>
<dbReference type="EMBL" id="JYIJ01000013">
    <property type="protein sequence ID" value="KWX05002.1"/>
    <property type="molecule type" value="Genomic_DNA"/>
</dbReference>
<feature type="domain" description="HTH lysR-type" evidence="7">
    <location>
        <begin position="8"/>
        <end position="65"/>
    </location>
</feature>
<proteinExistence type="inferred from homology"/>
<evidence type="ECO:0000313" key="8">
    <source>
        <dbReference type="EMBL" id="KWW99229.1"/>
    </source>
</evidence>
<evidence type="ECO:0000313" key="9">
    <source>
        <dbReference type="EMBL" id="KWX05002.1"/>
    </source>
</evidence>
<dbReference type="GO" id="GO:0003700">
    <property type="term" value="F:DNA-binding transcription factor activity"/>
    <property type="evidence" value="ECO:0007669"/>
    <property type="project" value="InterPro"/>
</dbReference>
<accession>A0A132MND3</accession>
<dbReference type="Proteomes" id="UP000070188">
    <property type="component" value="Unassembled WGS sequence"/>
</dbReference>
<dbReference type="InterPro" id="IPR000847">
    <property type="entry name" value="LysR_HTH_N"/>
</dbReference>
<dbReference type="InterPro" id="IPR036388">
    <property type="entry name" value="WH-like_DNA-bd_sf"/>
</dbReference>
<dbReference type="Gene3D" id="3.40.190.10">
    <property type="entry name" value="Periplasmic binding protein-like II"/>
    <property type="match status" value="2"/>
</dbReference>
<gene>
    <name evidence="8" type="ORF">LI90_863</name>
    <name evidence="9" type="ORF">TH66_04370</name>
    <name evidence="10" type="ORF">TR74_19150</name>
</gene>
<dbReference type="PATRIC" id="fig|1469144.10.peg.978"/>
<dbReference type="Pfam" id="PF03466">
    <property type="entry name" value="LysR_substrate"/>
    <property type="match status" value="1"/>
</dbReference>
<dbReference type="RefSeq" id="WP_066884386.1">
    <property type="nucleotide sequence ID" value="NZ_JYIJ01000013.1"/>
</dbReference>
<dbReference type="PRINTS" id="PR00039">
    <property type="entry name" value="HTHLYSR"/>
</dbReference>
<sequence>MVISTRQPTITQLRAFLAVAELLHFRDAAAALGMSQPALSNAIASLEENLGTQLVERTTRRVLLTPAGERIAHHARRVLDALDDLVEAAHAARRPLTGPLNLGIIPTVAPYLLPALLRPLAKEFPDLAPQVFEEQTARLLDGLLNGRLDVVILALPTELPGVTEIPLYDEDFVLVVPRGHKYDGAAGLPRRVLRDLDVLLLDEGHCLRDQTLDVCREAGLRRHSATRAASLSTLVQLVTSGLGVTLLPETAVPVETQRGAGLGVARFADPAPFRRIGLVYRSSSARGHEFAALADCVRRVVQARLLPARLAA</sequence>